<dbReference type="Proteomes" id="UP000789570">
    <property type="component" value="Unassembled WGS sequence"/>
</dbReference>
<evidence type="ECO:0000256" key="1">
    <source>
        <dbReference type="SAM" id="MobiDB-lite"/>
    </source>
</evidence>
<dbReference type="GO" id="GO:0046983">
    <property type="term" value="F:protein dimerization activity"/>
    <property type="evidence" value="ECO:0007669"/>
    <property type="project" value="InterPro"/>
</dbReference>
<sequence>MNIERLISNPDPVIRQRYSQLPQMLSCIDTTSHHHKGRLTSTLINARQTPPTQRGYQLRRHVSPPQHSSHQMLQSSMAPPNFFAPSTDSTSASISTNANNPHILSEQKRRENINSGFEELKAVHYIQTLESEIQKFKQSCENPTTPNASTTPPLASPAMSTKSMTINNNTNGNLSLPPISVTLPGSSSPRQVQMHENADDSSVFALQRSRLIEKNMQQQHHADQWRSPPCQSHYQQRQNYQRTFTHPIPRFHSQYHNENLKSDWNCENVGSYNNHDHDKAYQYHRPNQNQDNLSQTYRQR</sequence>
<dbReference type="AlphaFoldDB" id="A0A9N8V600"/>
<feature type="compositionally biased region" description="Polar residues" evidence="1">
    <location>
        <begin position="162"/>
        <end position="174"/>
    </location>
</feature>
<dbReference type="EMBL" id="CAJVPQ010000032">
    <property type="protein sequence ID" value="CAG8438737.1"/>
    <property type="molecule type" value="Genomic_DNA"/>
</dbReference>
<name>A0A9N8V600_9GLOM</name>
<feature type="compositionally biased region" description="Low complexity" evidence="1">
    <location>
        <begin position="143"/>
        <end position="161"/>
    </location>
</feature>
<dbReference type="InterPro" id="IPR036638">
    <property type="entry name" value="HLH_DNA-bd_sf"/>
</dbReference>
<keyword evidence="3" id="KW-1185">Reference proteome</keyword>
<evidence type="ECO:0000313" key="2">
    <source>
        <dbReference type="EMBL" id="CAG8438737.1"/>
    </source>
</evidence>
<organism evidence="2 3">
    <name type="scientific">Funneliformis caledonium</name>
    <dbReference type="NCBI Taxonomy" id="1117310"/>
    <lineage>
        <taxon>Eukaryota</taxon>
        <taxon>Fungi</taxon>
        <taxon>Fungi incertae sedis</taxon>
        <taxon>Mucoromycota</taxon>
        <taxon>Glomeromycotina</taxon>
        <taxon>Glomeromycetes</taxon>
        <taxon>Glomerales</taxon>
        <taxon>Glomeraceae</taxon>
        <taxon>Funneliformis</taxon>
    </lineage>
</organism>
<gene>
    <name evidence="2" type="ORF">FCALED_LOCUS346</name>
</gene>
<reference evidence="2" key="1">
    <citation type="submission" date="2021-06" db="EMBL/GenBank/DDBJ databases">
        <authorList>
            <person name="Kallberg Y."/>
            <person name="Tangrot J."/>
            <person name="Rosling A."/>
        </authorList>
    </citation>
    <scope>NUCLEOTIDE SEQUENCE</scope>
    <source>
        <strain evidence="2">UK204</strain>
    </source>
</reference>
<dbReference type="SUPFAM" id="SSF47459">
    <property type="entry name" value="HLH, helix-loop-helix DNA-binding domain"/>
    <property type="match status" value="1"/>
</dbReference>
<accession>A0A9N8V600</accession>
<proteinExistence type="predicted"/>
<feature type="region of interest" description="Disordered" evidence="1">
    <location>
        <begin position="139"/>
        <end position="177"/>
    </location>
</feature>
<comment type="caution">
    <text evidence="2">The sequence shown here is derived from an EMBL/GenBank/DDBJ whole genome shotgun (WGS) entry which is preliminary data.</text>
</comment>
<evidence type="ECO:0000313" key="3">
    <source>
        <dbReference type="Proteomes" id="UP000789570"/>
    </source>
</evidence>
<protein>
    <submittedName>
        <fullName evidence="2">3555_t:CDS:1</fullName>
    </submittedName>
</protein>
<dbReference type="OrthoDB" id="5778525at2759"/>